<gene>
    <name evidence="1" type="ORF">MRB53_026232</name>
</gene>
<dbReference type="Proteomes" id="UP001234297">
    <property type="component" value="Chromosome 8"/>
</dbReference>
<evidence type="ECO:0000313" key="2">
    <source>
        <dbReference type="Proteomes" id="UP001234297"/>
    </source>
</evidence>
<evidence type="ECO:0000313" key="1">
    <source>
        <dbReference type="EMBL" id="KAJ8632896.1"/>
    </source>
</evidence>
<proteinExistence type="predicted"/>
<sequence length="162" mass="18252">MEANTNIYPSALATFEEVSASPELFMETLEKLHKSIGTKFICRGISQLFSILSNYRARVEKLVVFCQCPFKGYHGRVVDVNGQSVRVELESQMKVVTVNHNMISDTVSVATPFCETPRYGIGSEMPMHPSRTPMHPYMTPMREGGGQLLLSKELMCRTKENE</sequence>
<comment type="caution">
    <text evidence="1">The sequence shown here is derived from an EMBL/GenBank/DDBJ whole genome shotgun (WGS) entry which is preliminary data.</text>
</comment>
<protein>
    <submittedName>
        <fullName evidence="1">Uncharacterized protein</fullName>
    </submittedName>
</protein>
<organism evidence="1 2">
    <name type="scientific">Persea americana</name>
    <name type="common">Avocado</name>
    <dbReference type="NCBI Taxonomy" id="3435"/>
    <lineage>
        <taxon>Eukaryota</taxon>
        <taxon>Viridiplantae</taxon>
        <taxon>Streptophyta</taxon>
        <taxon>Embryophyta</taxon>
        <taxon>Tracheophyta</taxon>
        <taxon>Spermatophyta</taxon>
        <taxon>Magnoliopsida</taxon>
        <taxon>Magnoliidae</taxon>
        <taxon>Laurales</taxon>
        <taxon>Lauraceae</taxon>
        <taxon>Persea</taxon>
    </lineage>
</organism>
<dbReference type="EMBL" id="CM056816">
    <property type="protein sequence ID" value="KAJ8632896.1"/>
    <property type="molecule type" value="Genomic_DNA"/>
</dbReference>
<accession>A0ACC2LHJ7</accession>
<name>A0ACC2LHJ7_PERAE</name>
<keyword evidence="2" id="KW-1185">Reference proteome</keyword>
<reference evidence="1 2" key="1">
    <citation type="journal article" date="2022" name="Hortic Res">
        <title>A haplotype resolved chromosomal level avocado genome allows analysis of novel avocado genes.</title>
        <authorList>
            <person name="Nath O."/>
            <person name="Fletcher S.J."/>
            <person name="Hayward A."/>
            <person name="Shaw L.M."/>
            <person name="Masouleh A.K."/>
            <person name="Furtado A."/>
            <person name="Henry R.J."/>
            <person name="Mitter N."/>
        </authorList>
    </citation>
    <scope>NUCLEOTIDE SEQUENCE [LARGE SCALE GENOMIC DNA]</scope>
    <source>
        <strain evidence="2">cv. Hass</strain>
    </source>
</reference>